<dbReference type="RefSeq" id="WP_378101890.1">
    <property type="nucleotide sequence ID" value="NZ_JBHSEP010000028.1"/>
</dbReference>
<protein>
    <recommendedName>
        <fullName evidence="4">DUF1795 domain-containing protein</fullName>
    </recommendedName>
</protein>
<evidence type="ECO:0008006" key="4">
    <source>
        <dbReference type="Google" id="ProtNLM"/>
    </source>
</evidence>
<sequence>MLKVCRHSAGFGMMLVLLAILFWESSHAESTTVAAASNSHTAKIGDSYRKWSMNVPVGLRLELNADLATVSFRDAKNTTSLRIDALYAQDPLNAAEQRDILKEYMSDDKIVRQAAVKKSGRVYQILITQSRSGFVFEYRGIQANGYFYVIKYGVKSKSVTALNQSATLIDSFRPAYPSNGQNIKDLARIRDGKINFAVPDYGFELWLPDEWSTELGNPVFFDHHGSRIEVQINKLMPGDSLDKLVDRRMKVYLDSQNIHTYMDPEISIKTWNGVPAKLVKLRYTRDGEAWYGKHEIFAVAGQFKIHIAHRYPSTADEAETQEVLELLLKRFRLHDDLLKKSPVIAPDPWDREKVLTTAVRSSKTYGYRLEVPVKWTTPWDAMEASDVSFEGLGTRFSIRISPEMSMQEYARNLESVYSNFRLAGKWKTELAGRPALKYEYSAEQAPEGKMIVYLLEKDGEIYELTASYDLAYAPKSDVKRLEKVFHSFEFISEAP</sequence>
<keyword evidence="3" id="KW-1185">Reference proteome</keyword>
<keyword evidence="1" id="KW-0732">Signal</keyword>
<gene>
    <name evidence="2" type="ORF">ACFO3S_25480</name>
</gene>
<evidence type="ECO:0000256" key="1">
    <source>
        <dbReference type="SAM" id="SignalP"/>
    </source>
</evidence>
<comment type="caution">
    <text evidence="2">The sequence shown here is derived from an EMBL/GenBank/DDBJ whole genome shotgun (WGS) entry which is preliminary data.</text>
</comment>
<proteinExistence type="predicted"/>
<reference evidence="3" key="1">
    <citation type="journal article" date="2019" name="Int. J. Syst. Evol. Microbiol.">
        <title>The Global Catalogue of Microorganisms (GCM) 10K type strain sequencing project: providing services to taxonomists for standard genome sequencing and annotation.</title>
        <authorList>
            <consortium name="The Broad Institute Genomics Platform"/>
            <consortium name="The Broad Institute Genome Sequencing Center for Infectious Disease"/>
            <person name="Wu L."/>
            <person name="Ma J."/>
        </authorList>
    </citation>
    <scope>NUCLEOTIDE SEQUENCE [LARGE SCALE GENOMIC DNA]</scope>
    <source>
        <strain evidence="3">CCUG 49571</strain>
    </source>
</reference>
<name>A0ABV9FN45_9BACL</name>
<evidence type="ECO:0000313" key="2">
    <source>
        <dbReference type="EMBL" id="MFC4601614.1"/>
    </source>
</evidence>
<accession>A0ABV9FN45</accession>
<organism evidence="2 3">
    <name type="scientific">Cohnella hongkongensis</name>
    <dbReference type="NCBI Taxonomy" id="178337"/>
    <lineage>
        <taxon>Bacteria</taxon>
        <taxon>Bacillati</taxon>
        <taxon>Bacillota</taxon>
        <taxon>Bacilli</taxon>
        <taxon>Bacillales</taxon>
        <taxon>Paenibacillaceae</taxon>
        <taxon>Cohnella</taxon>
    </lineage>
</organism>
<feature type="chain" id="PRO_5047146174" description="DUF1795 domain-containing protein" evidence="1">
    <location>
        <begin position="29"/>
        <end position="495"/>
    </location>
</feature>
<evidence type="ECO:0000313" key="3">
    <source>
        <dbReference type="Proteomes" id="UP001596028"/>
    </source>
</evidence>
<feature type="signal peptide" evidence="1">
    <location>
        <begin position="1"/>
        <end position="28"/>
    </location>
</feature>
<dbReference type="EMBL" id="JBHSEP010000028">
    <property type="protein sequence ID" value="MFC4601614.1"/>
    <property type="molecule type" value="Genomic_DNA"/>
</dbReference>
<dbReference type="Proteomes" id="UP001596028">
    <property type="component" value="Unassembled WGS sequence"/>
</dbReference>